<dbReference type="SUPFAM" id="SSF54001">
    <property type="entry name" value="Cysteine proteinases"/>
    <property type="match status" value="1"/>
</dbReference>
<evidence type="ECO:0000313" key="1">
    <source>
        <dbReference type="Ensembl" id="ENSGAGP00000030658.1"/>
    </source>
</evidence>
<evidence type="ECO:0000313" key="2">
    <source>
        <dbReference type="Proteomes" id="UP000291020"/>
    </source>
</evidence>
<proteinExistence type="predicted"/>
<name>A0A452IRM9_9SAUR</name>
<dbReference type="AlphaFoldDB" id="A0A452IRM9"/>
<protein>
    <submittedName>
        <fullName evidence="1">Uncharacterized protein</fullName>
    </submittedName>
</protein>
<dbReference type="Ensembl" id="ENSGAGT00000034783.1">
    <property type="protein sequence ID" value="ENSGAGP00000030658.1"/>
    <property type="gene ID" value="ENSGAGG00000022068.1"/>
</dbReference>
<reference evidence="1" key="3">
    <citation type="submission" date="2025-09" db="UniProtKB">
        <authorList>
            <consortium name="Ensembl"/>
        </authorList>
    </citation>
    <scope>IDENTIFICATION</scope>
</reference>
<keyword evidence="2" id="KW-1185">Reference proteome</keyword>
<reference evidence="1" key="2">
    <citation type="submission" date="2025-08" db="UniProtKB">
        <authorList>
            <consortium name="Ensembl"/>
        </authorList>
    </citation>
    <scope>IDENTIFICATION</scope>
</reference>
<dbReference type="InterPro" id="IPR038765">
    <property type="entry name" value="Papain-like_cys_pep_sf"/>
</dbReference>
<organism evidence="1 2">
    <name type="scientific">Gopherus agassizii</name>
    <name type="common">Agassiz's desert tortoise</name>
    <dbReference type="NCBI Taxonomy" id="38772"/>
    <lineage>
        <taxon>Eukaryota</taxon>
        <taxon>Metazoa</taxon>
        <taxon>Chordata</taxon>
        <taxon>Craniata</taxon>
        <taxon>Vertebrata</taxon>
        <taxon>Euteleostomi</taxon>
        <taxon>Archelosauria</taxon>
        <taxon>Testudinata</taxon>
        <taxon>Testudines</taxon>
        <taxon>Cryptodira</taxon>
        <taxon>Durocryptodira</taxon>
        <taxon>Testudinoidea</taxon>
        <taxon>Testudinidae</taxon>
        <taxon>Gopherus</taxon>
    </lineage>
</organism>
<sequence>FSEPAQVIPYSGQEYQELKQQCLQERCLFTDPLFDAVPRSYAIVKGTPVPT</sequence>
<dbReference type="Proteomes" id="UP000291020">
    <property type="component" value="Unassembled WGS sequence"/>
</dbReference>
<reference evidence="2" key="1">
    <citation type="journal article" date="2017" name="PLoS ONE">
        <title>The Agassiz's desert tortoise genome provides a resource for the conservation of a threatened species.</title>
        <authorList>
            <person name="Tollis M."/>
            <person name="DeNardo D.F."/>
            <person name="Cornelius J.A."/>
            <person name="Dolby G.A."/>
            <person name="Edwards T."/>
            <person name="Henen B.T."/>
            <person name="Karl A.E."/>
            <person name="Murphy R.W."/>
            <person name="Kusumi K."/>
        </authorList>
    </citation>
    <scope>NUCLEOTIDE SEQUENCE [LARGE SCALE GENOMIC DNA]</scope>
</reference>
<accession>A0A452IRM9</accession>